<keyword evidence="3" id="KW-0285">Flavoprotein</keyword>
<sequence length="317" mass="35278">VLRIIQEGVRQGGCALNYARVENLLRTHSGIVCGVQIRDMDPDGNNRTAEVNSTTVVNATGAWTDEVRNMAIKSNGKKQGEKPQIRRLRGSHLVFPSQKLPLNRAVSIWHPRDKRPVFTFPWEGVTVIGTTDVDHTSVMETNPSISQFEADYLLEAIGYTFPSINLGSGDVQSTFSGIRAVIATGKTDPSKESREHMLWYEDGLLTITGGKLTTFRIMAHEALNILKKSINKLRDIQPKGPMLKSPDLDLFNEILLNKQAQLRLIGRHGQDSETLIKSADPSDLVPIGSSLNLWSELRWAARAEGIVHLEDLLLRRV</sequence>
<dbReference type="Gene3D" id="3.30.9.10">
    <property type="entry name" value="D-Amino Acid Oxidase, subunit A, domain 2"/>
    <property type="match status" value="1"/>
</dbReference>
<organism evidence="7">
    <name type="scientific">marine sediment metagenome</name>
    <dbReference type="NCBI Taxonomy" id="412755"/>
    <lineage>
        <taxon>unclassified sequences</taxon>
        <taxon>metagenomes</taxon>
        <taxon>ecological metagenomes</taxon>
    </lineage>
</organism>
<keyword evidence="4" id="KW-0274">FAD</keyword>
<dbReference type="InterPro" id="IPR038299">
    <property type="entry name" value="DAO_C_sf"/>
</dbReference>
<dbReference type="GO" id="GO:0004368">
    <property type="term" value="F:glycerol-3-phosphate dehydrogenase (quinone) activity"/>
    <property type="evidence" value="ECO:0007669"/>
    <property type="project" value="InterPro"/>
</dbReference>
<feature type="domain" description="FAD dependent oxidoreductase" evidence="6">
    <location>
        <begin position="9"/>
        <end position="214"/>
    </location>
</feature>
<protein>
    <recommendedName>
        <fullName evidence="6">FAD dependent oxidoreductase domain-containing protein</fullName>
    </recommendedName>
</protein>
<evidence type="ECO:0000256" key="5">
    <source>
        <dbReference type="ARBA" id="ARBA00023002"/>
    </source>
</evidence>
<keyword evidence="5" id="KW-0560">Oxidoreductase</keyword>
<comment type="caution">
    <text evidence="7">The sequence shown here is derived from an EMBL/GenBank/DDBJ whole genome shotgun (WGS) entry which is preliminary data.</text>
</comment>
<accession>X1AZ54</accession>
<dbReference type="Gene3D" id="3.50.50.60">
    <property type="entry name" value="FAD/NAD(P)-binding domain"/>
    <property type="match status" value="1"/>
</dbReference>
<name>X1AZ54_9ZZZZ</name>
<dbReference type="AlphaFoldDB" id="X1AZ54"/>
<proteinExistence type="inferred from homology"/>
<evidence type="ECO:0000256" key="2">
    <source>
        <dbReference type="ARBA" id="ARBA00007330"/>
    </source>
</evidence>
<evidence type="ECO:0000256" key="3">
    <source>
        <dbReference type="ARBA" id="ARBA00022630"/>
    </source>
</evidence>
<feature type="non-terminal residue" evidence="7">
    <location>
        <position position="1"/>
    </location>
</feature>
<dbReference type="InterPro" id="IPR006076">
    <property type="entry name" value="FAD-dep_OxRdtase"/>
</dbReference>
<evidence type="ECO:0000256" key="1">
    <source>
        <dbReference type="ARBA" id="ARBA00001974"/>
    </source>
</evidence>
<dbReference type="SUPFAM" id="SSF54373">
    <property type="entry name" value="FAD-linked reductases, C-terminal domain"/>
    <property type="match status" value="1"/>
</dbReference>
<dbReference type="Pfam" id="PF01266">
    <property type="entry name" value="DAO"/>
    <property type="match status" value="1"/>
</dbReference>
<evidence type="ECO:0000259" key="6">
    <source>
        <dbReference type="Pfam" id="PF01266"/>
    </source>
</evidence>
<evidence type="ECO:0000313" key="7">
    <source>
        <dbReference type="EMBL" id="GAG77408.1"/>
    </source>
</evidence>
<comment type="cofactor">
    <cofactor evidence="1">
        <name>FAD</name>
        <dbReference type="ChEBI" id="CHEBI:57692"/>
    </cofactor>
</comment>
<reference evidence="7" key="1">
    <citation type="journal article" date="2014" name="Front. Microbiol.">
        <title>High frequency of phylogenetically diverse reductive dehalogenase-homologous genes in deep subseafloor sedimentary metagenomes.</title>
        <authorList>
            <person name="Kawai M."/>
            <person name="Futagami T."/>
            <person name="Toyoda A."/>
            <person name="Takaki Y."/>
            <person name="Nishi S."/>
            <person name="Hori S."/>
            <person name="Arai W."/>
            <person name="Tsubouchi T."/>
            <person name="Morono Y."/>
            <person name="Uchiyama I."/>
            <person name="Ito T."/>
            <person name="Fujiyama A."/>
            <person name="Inagaki F."/>
            <person name="Takami H."/>
        </authorList>
    </citation>
    <scope>NUCLEOTIDE SEQUENCE</scope>
    <source>
        <strain evidence="7">Expedition CK06-06</strain>
    </source>
</reference>
<gene>
    <name evidence="7" type="ORF">S01H4_23364</name>
</gene>
<dbReference type="GO" id="GO:0046168">
    <property type="term" value="P:glycerol-3-phosphate catabolic process"/>
    <property type="evidence" value="ECO:0007669"/>
    <property type="project" value="TreeGrafter"/>
</dbReference>
<dbReference type="InterPro" id="IPR000447">
    <property type="entry name" value="G3P_DH_FAD-dep"/>
</dbReference>
<comment type="similarity">
    <text evidence="2">Belongs to the FAD-dependent glycerol-3-phosphate dehydrogenase family.</text>
</comment>
<dbReference type="PANTHER" id="PTHR11985">
    <property type="entry name" value="GLYCEROL-3-PHOSPHATE DEHYDROGENASE"/>
    <property type="match status" value="1"/>
</dbReference>
<dbReference type="Gene3D" id="1.10.8.870">
    <property type="entry name" value="Alpha-glycerophosphate oxidase, cap domain"/>
    <property type="match status" value="1"/>
</dbReference>
<feature type="non-terminal residue" evidence="7">
    <location>
        <position position="317"/>
    </location>
</feature>
<dbReference type="EMBL" id="BART01010828">
    <property type="protein sequence ID" value="GAG77408.1"/>
    <property type="molecule type" value="Genomic_DNA"/>
</dbReference>
<dbReference type="SUPFAM" id="SSF51905">
    <property type="entry name" value="FAD/NAD(P)-binding domain"/>
    <property type="match status" value="1"/>
</dbReference>
<dbReference type="InterPro" id="IPR036188">
    <property type="entry name" value="FAD/NAD-bd_sf"/>
</dbReference>
<dbReference type="PANTHER" id="PTHR11985:SF35">
    <property type="entry name" value="ANAEROBIC GLYCEROL-3-PHOSPHATE DEHYDROGENASE SUBUNIT A"/>
    <property type="match status" value="1"/>
</dbReference>
<evidence type="ECO:0000256" key="4">
    <source>
        <dbReference type="ARBA" id="ARBA00022827"/>
    </source>
</evidence>